<dbReference type="AlphaFoldDB" id="A0A9W6LLM4"/>
<name>A0A9W6LLM4_9BACT</name>
<gene>
    <name evidence="1" type="ORF">TISLANDTSLP1_16830</name>
</gene>
<comment type="caution">
    <text evidence="1">The sequence shown here is derived from an EMBL/GenBank/DDBJ whole genome shotgun (WGS) entry which is preliminary data.</text>
</comment>
<sequence>MNIKGGYEEHLLGFLSLYETTSNDGYIGSLLITDFQGIPQEFRCTHPIKPTAVQKVLYGDSLEPFIGVNLCGSSLLKSTQTVPSILIVDKNYLIDIRKITTFPVIYVRKAGETIDLSLSEGNKIGKRDRIDPPNSKSHPLIIISHPDFSDDLSVAKKILEKIFIILDPLEPFHRMLKAIEVLGKQDKIFK</sequence>
<organism evidence="1 2">
    <name type="scientific">Thermodesulfovibrio yellowstonii</name>
    <dbReference type="NCBI Taxonomy" id="28262"/>
    <lineage>
        <taxon>Bacteria</taxon>
        <taxon>Pseudomonadati</taxon>
        <taxon>Nitrospirota</taxon>
        <taxon>Thermodesulfovibrionia</taxon>
        <taxon>Thermodesulfovibrionales</taxon>
        <taxon>Thermodesulfovibrionaceae</taxon>
        <taxon>Thermodesulfovibrio</taxon>
    </lineage>
</organism>
<keyword evidence="2" id="KW-1185">Reference proteome</keyword>
<dbReference type="EMBL" id="BSDX01000001">
    <property type="protein sequence ID" value="GLI53990.1"/>
    <property type="molecule type" value="Genomic_DNA"/>
</dbReference>
<protein>
    <submittedName>
        <fullName evidence="1">Uncharacterized protein</fullName>
    </submittedName>
</protein>
<evidence type="ECO:0000313" key="2">
    <source>
        <dbReference type="Proteomes" id="UP001144297"/>
    </source>
</evidence>
<accession>A0A9W6LLM4</accession>
<evidence type="ECO:0000313" key="1">
    <source>
        <dbReference type="EMBL" id="GLI53990.1"/>
    </source>
</evidence>
<proteinExistence type="predicted"/>
<reference evidence="1" key="1">
    <citation type="submission" date="2022-12" db="EMBL/GenBank/DDBJ databases">
        <title>Reference genome sequencing for broad-spectrum identification of bacterial and archaeal isolates by mass spectrometry.</title>
        <authorList>
            <person name="Sekiguchi Y."/>
            <person name="Tourlousse D.M."/>
        </authorList>
    </citation>
    <scope>NUCLEOTIDE SEQUENCE</scope>
    <source>
        <strain evidence="1">TSL-P1</strain>
    </source>
</reference>
<dbReference type="Proteomes" id="UP001144297">
    <property type="component" value="Unassembled WGS sequence"/>
</dbReference>